<accession>A0A9W6TXQ7</accession>
<proteinExistence type="predicted"/>
<feature type="region of interest" description="Disordered" evidence="7">
    <location>
        <begin position="512"/>
        <end position="539"/>
    </location>
</feature>
<dbReference type="GO" id="GO:0006096">
    <property type="term" value="P:glycolytic process"/>
    <property type="evidence" value="ECO:0007669"/>
    <property type="project" value="UniProtKB-KW"/>
</dbReference>
<dbReference type="AlphaFoldDB" id="A0A9W6TXQ7"/>
<reference evidence="8" key="1">
    <citation type="submission" date="2023-04" db="EMBL/GenBank/DDBJ databases">
        <title>Phytophthora lilii NBRC 32176.</title>
        <authorList>
            <person name="Ichikawa N."/>
            <person name="Sato H."/>
            <person name="Tonouchi N."/>
        </authorList>
    </citation>
    <scope>NUCLEOTIDE SEQUENCE</scope>
    <source>
        <strain evidence="8">NBRC 32176</strain>
    </source>
</reference>
<evidence type="ECO:0000313" key="8">
    <source>
        <dbReference type="EMBL" id="GMF21652.1"/>
    </source>
</evidence>
<feature type="region of interest" description="Disordered" evidence="7">
    <location>
        <begin position="1"/>
        <end position="28"/>
    </location>
</feature>
<feature type="compositionally biased region" description="Basic residues" evidence="7">
    <location>
        <begin position="12"/>
        <end position="26"/>
    </location>
</feature>
<evidence type="ECO:0000256" key="5">
    <source>
        <dbReference type="ARBA" id="ARBA00022842"/>
    </source>
</evidence>
<gene>
    <name evidence="8" type="ORF">Plil01_000856500</name>
</gene>
<keyword evidence="3" id="KW-0479">Metal-binding</keyword>
<sequence>MNRPTPFSLVKKPNHHPIGHKSRSQHHTAIGRNSADLSLDRYHVHHHSGSPPSSAMYSASQLLALCVSVAVCAAAVLYADWLAELFPARDDALSAAEQQQMLASLVFHAAKSGDAAANGAAATERAPPRLAFCCSADLDVAVPAVELMQSVQQVERQHLQKKKSKKGFNKAGKASEGLAKRHHERIGSLKELQESFAYYFASGAAAEQSMLSPEQFREVVALADALPGVKRKVGGNAATMAERASAEGCVVLLGAAIGKEMKPYFRDPRIQLVGHLDEHQHEDVHLVLEYASGDAFRGHTSPRANRYYLNHDVHNARLSVLEEFEQSLDAFKPDLVVFGGLQLMEVETDERGRLMRLKALSEVLQNLFVAQTPTHYEFAAVSDFSLFDDTVRLVLPWVDSIGLNEQELFILHHYLVTGEEGTATTSRPTVAEISAQLHDVIQFASKAKKNFQTSGQHKEEDKDNQETYALAQLSRIHFHTLQFHIVCQKEGSMWEDPTTALVQSALMSSKVACGKRPAPGSESDDDDKPKPMRTSAEMEVDPERVEVLLARQQLLSKNQGLKVDLDPFSPVVTWQEADFQCHLVPMLACKKPDHTAGLGDNISGTGVAYHRLQEKGEANN</sequence>
<evidence type="ECO:0000256" key="1">
    <source>
        <dbReference type="ARBA" id="ARBA00022490"/>
    </source>
</evidence>
<dbReference type="GO" id="GO:0006006">
    <property type="term" value="P:glucose metabolic process"/>
    <property type="evidence" value="ECO:0007669"/>
    <property type="project" value="TreeGrafter"/>
</dbReference>
<evidence type="ECO:0000256" key="7">
    <source>
        <dbReference type="SAM" id="MobiDB-lite"/>
    </source>
</evidence>
<keyword evidence="4" id="KW-0418">Kinase</keyword>
<dbReference type="GO" id="GO:0046872">
    <property type="term" value="F:metal ion binding"/>
    <property type="evidence" value="ECO:0007669"/>
    <property type="project" value="UniProtKB-KW"/>
</dbReference>
<evidence type="ECO:0000256" key="6">
    <source>
        <dbReference type="ARBA" id="ARBA00023152"/>
    </source>
</evidence>
<dbReference type="Gene3D" id="3.40.1190.20">
    <property type="match status" value="1"/>
</dbReference>
<feature type="region of interest" description="Disordered" evidence="7">
    <location>
        <begin position="162"/>
        <end position="182"/>
    </location>
</feature>
<dbReference type="GO" id="GO:0005783">
    <property type="term" value="C:endoplasmic reticulum"/>
    <property type="evidence" value="ECO:0007669"/>
    <property type="project" value="TreeGrafter"/>
</dbReference>
<dbReference type="PANTHER" id="PTHR21208">
    <property type="entry name" value="ADP-DEPENDENT GLUCOKINASE"/>
    <property type="match status" value="1"/>
</dbReference>
<dbReference type="Pfam" id="PF04587">
    <property type="entry name" value="ADP_PFK_GK"/>
    <property type="match status" value="1"/>
</dbReference>
<dbReference type="PROSITE" id="PS51255">
    <property type="entry name" value="ADPK"/>
    <property type="match status" value="1"/>
</dbReference>
<keyword evidence="2" id="KW-0808">Transferase</keyword>
<dbReference type="OrthoDB" id="5847021at2759"/>
<keyword evidence="6" id="KW-0324">Glycolysis</keyword>
<dbReference type="SUPFAM" id="SSF53613">
    <property type="entry name" value="Ribokinase-like"/>
    <property type="match status" value="1"/>
</dbReference>
<evidence type="ECO:0000256" key="3">
    <source>
        <dbReference type="ARBA" id="ARBA00022723"/>
    </source>
</evidence>
<dbReference type="PANTHER" id="PTHR21208:SF1">
    <property type="entry name" value="ADP-DEPENDENT GLUCOKINASE"/>
    <property type="match status" value="1"/>
</dbReference>
<protein>
    <submittedName>
        <fullName evidence="8">Unnamed protein product</fullName>
    </submittedName>
</protein>
<evidence type="ECO:0000256" key="4">
    <source>
        <dbReference type="ARBA" id="ARBA00022777"/>
    </source>
</evidence>
<evidence type="ECO:0000256" key="2">
    <source>
        <dbReference type="ARBA" id="ARBA00022679"/>
    </source>
</evidence>
<dbReference type="InterPro" id="IPR029056">
    <property type="entry name" value="Ribokinase-like"/>
</dbReference>
<keyword evidence="9" id="KW-1185">Reference proteome</keyword>
<name>A0A9W6TXQ7_9STRA</name>
<dbReference type="Proteomes" id="UP001165083">
    <property type="component" value="Unassembled WGS sequence"/>
</dbReference>
<dbReference type="InterPro" id="IPR007666">
    <property type="entry name" value="ADP_PFK/GK"/>
</dbReference>
<keyword evidence="1" id="KW-0963">Cytoplasm</keyword>
<comment type="caution">
    <text evidence="8">The sequence shown here is derived from an EMBL/GenBank/DDBJ whole genome shotgun (WGS) entry which is preliminary data.</text>
</comment>
<evidence type="ECO:0000313" key="9">
    <source>
        <dbReference type="Proteomes" id="UP001165083"/>
    </source>
</evidence>
<dbReference type="EMBL" id="BSXW01000414">
    <property type="protein sequence ID" value="GMF21652.1"/>
    <property type="molecule type" value="Genomic_DNA"/>
</dbReference>
<dbReference type="GO" id="GO:0043843">
    <property type="term" value="F:ADP-specific glucokinase activity"/>
    <property type="evidence" value="ECO:0007669"/>
    <property type="project" value="TreeGrafter"/>
</dbReference>
<organism evidence="8 9">
    <name type="scientific">Phytophthora lilii</name>
    <dbReference type="NCBI Taxonomy" id="2077276"/>
    <lineage>
        <taxon>Eukaryota</taxon>
        <taxon>Sar</taxon>
        <taxon>Stramenopiles</taxon>
        <taxon>Oomycota</taxon>
        <taxon>Peronosporomycetes</taxon>
        <taxon>Peronosporales</taxon>
        <taxon>Peronosporaceae</taxon>
        <taxon>Phytophthora</taxon>
    </lineage>
</organism>
<keyword evidence="5" id="KW-0460">Magnesium</keyword>